<name>A0ABV9TXL3_9ACTN</name>
<dbReference type="RefSeq" id="WP_378254808.1">
    <property type="nucleotide sequence ID" value="NZ_JBHSIT010000003.1"/>
</dbReference>
<protein>
    <submittedName>
        <fullName evidence="1">Uncharacterized protein</fullName>
    </submittedName>
</protein>
<dbReference type="EMBL" id="JBHSIT010000003">
    <property type="protein sequence ID" value="MFC4908314.1"/>
    <property type="molecule type" value="Genomic_DNA"/>
</dbReference>
<accession>A0ABV9TXL3</accession>
<keyword evidence="2" id="KW-1185">Reference proteome</keyword>
<comment type="caution">
    <text evidence="1">The sequence shown here is derived from an EMBL/GenBank/DDBJ whole genome shotgun (WGS) entry which is preliminary data.</text>
</comment>
<sequence>MGLVLAVLGAVAILLVIGVLFDRRDRRRGHRMNDGMYLSSTFRENRRDLKAWEHSTQGTANTDVSWMAYRNPGRPPGAM</sequence>
<evidence type="ECO:0000313" key="2">
    <source>
        <dbReference type="Proteomes" id="UP001595872"/>
    </source>
</evidence>
<gene>
    <name evidence="1" type="ORF">ACFPCY_13340</name>
</gene>
<reference evidence="2" key="1">
    <citation type="journal article" date="2019" name="Int. J. Syst. Evol. Microbiol.">
        <title>The Global Catalogue of Microorganisms (GCM) 10K type strain sequencing project: providing services to taxonomists for standard genome sequencing and annotation.</title>
        <authorList>
            <consortium name="The Broad Institute Genomics Platform"/>
            <consortium name="The Broad Institute Genome Sequencing Center for Infectious Disease"/>
            <person name="Wu L."/>
            <person name="Ma J."/>
        </authorList>
    </citation>
    <scope>NUCLEOTIDE SEQUENCE [LARGE SCALE GENOMIC DNA]</scope>
    <source>
        <strain evidence="2">KLKA75</strain>
    </source>
</reference>
<evidence type="ECO:0000313" key="1">
    <source>
        <dbReference type="EMBL" id="MFC4908314.1"/>
    </source>
</evidence>
<proteinExistence type="predicted"/>
<dbReference type="Proteomes" id="UP001595872">
    <property type="component" value="Unassembled WGS sequence"/>
</dbReference>
<organism evidence="1 2">
    <name type="scientific">Actinomadura gamaensis</name>
    <dbReference type="NCBI Taxonomy" id="1763541"/>
    <lineage>
        <taxon>Bacteria</taxon>
        <taxon>Bacillati</taxon>
        <taxon>Actinomycetota</taxon>
        <taxon>Actinomycetes</taxon>
        <taxon>Streptosporangiales</taxon>
        <taxon>Thermomonosporaceae</taxon>
        <taxon>Actinomadura</taxon>
    </lineage>
</organism>